<name>A0A0J6VUT5_9HYPH</name>
<proteinExistence type="inferred from homology"/>
<dbReference type="GO" id="GO:0046677">
    <property type="term" value="P:response to antibiotic"/>
    <property type="evidence" value="ECO:0007669"/>
    <property type="project" value="UniProtKB-KW"/>
</dbReference>
<dbReference type="InterPro" id="IPR037523">
    <property type="entry name" value="VOC_core"/>
</dbReference>
<dbReference type="Proteomes" id="UP000036449">
    <property type="component" value="Unassembled WGS sequence"/>
</dbReference>
<evidence type="ECO:0000256" key="1">
    <source>
        <dbReference type="ARBA" id="ARBA00011051"/>
    </source>
</evidence>
<evidence type="ECO:0000259" key="4">
    <source>
        <dbReference type="PROSITE" id="PS51819"/>
    </source>
</evidence>
<feature type="domain" description="VOC" evidence="4">
    <location>
        <begin position="4"/>
        <end position="135"/>
    </location>
</feature>
<dbReference type="PROSITE" id="PS51819">
    <property type="entry name" value="VOC"/>
    <property type="match status" value="1"/>
</dbReference>
<keyword evidence="3" id="KW-0046">Antibiotic resistance</keyword>
<dbReference type="Gene3D" id="3.10.180.10">
    <property type="entry name" value="2,3-Dihydroxybiphenyl 1,2-Dioxygenase, domain 1"/>
    <property type="match status" value="1"/>
</dbReference>
<gene>
    <name evidence="5" type="ORF">VQ03_09355</name>
</gene>
<comment type="caution">
    <text evidence="5">The sequence shown here is derived from an EMBL/GenBank/DDBJ whole genome shotgun (WGS) entry which is preliminary data.</text>
</comment>
<dbReference type="RefSeq" id="WP_048450610.1">
    <property type="nucleotide sequence ID" value="NZ_LABZ01000058.1"/>
</dbReference>
<keyword evidence="6" id="KW-1185">Reference proteome</keyword>
<evidence type="ECO:0000313" key="5">
    <source>
        <dbReference type="EMBL" id="KMO43046.1"/>
    </source>
</evidence>
<dbReference type="CDD" id="cd08349">
    <property type="entry name" value="BLMA_like"/>
    <property type="match status" value="1"/>
</dbReference>
<dbReference type="InterPro" id="IPR000335">
    <property type="entry name" value="Bleomycin-R"/>
</dbReference>
<dbReference type="AlphaFoldDB" id="A0A0J6VUT5"/>
<evidence type="ECO:0000256" key="2">
    <source>
        <dbReference type="ARBA" id="ARBA00021572"/>
    </source>
</evidence>
<evidence type="ECO:0000313" key="6">
    <source>
        <dbReference type="Proteomes" id="UP000036449"/>
    </source>
</evidence>
<reference evidence="5 6" key="1">
    <citation type="submission" date="2015-03" db="EMBL/GenBank/DDBJ databases">
        <title>Genome sequencing of Methylobacterium tarhaniae DSM 25844.</title>
        <authorList>
            <person name="Chaudhry V."/>
            <person name="Patil P.B."/>
        </authorList>
    </citation>
    <scope>NUCLEOTIDE SEQUENCE [LARGE SCALE GENOMIC DNA]</scope>
    <source>
        <strain evidence="5 6">DSM 25844</strain>
    </source>
</reference>
<dbReference type="InterPro" id="IPR004360">
    <property type="entry name" value="Glyas_Fos-R_dOase_dom"/>
</dbReference>
<evidence type="ECO:0000256" key="3">
    <source>
        <dbReference type="ARBA" id="ARBA00023251"/>
    </source>
</evidence>
<accession>A0A0J6VUT5</accession>
<dbReference type="EMBL" id="LABZ01000058">
    <property type="protein sequence ID" value="KMO43046.1"/>
    <property type="molecule type" value="Genomic_DNA"/>
</dbReference>
<dbReference type="Pfam" id="PF00903">
    <property type="entry name" value="Glyoxalase"/>
    <property type="match status" value="1"/>
</dbReference>
<dbReference type="SUPFAM" id="SSF54593">
    <property type="entry name" value="Glyoxalase/Bleomycin resistance protein/Dihydroxybiphenyl dioxygenase"/>
    <property type="match status" value="1"/>
</dbReference>
<dbReference type="PATRIC" id="fig|1187852.3.peg.5576"/>
<sequence length="151" mass="16900">MTVTFARLTPELLITDLARSLHFWVDLIGFRIAFDRPEDGFAYLDLDGAQVMLERRDPASRQWETGPLEPPLGRGINFEIGVPAVEPILARLEAAGWPLFLAVEDQWYRAGEVEVGQRQFLVQDPDGYLLRPAASLGERPVRMRGGEPGSP</sequence>
<dbReference type="InterPro" id="IPR029068">
    <property type="entry name" value="Glyas_Bleomycin-R_OHBP_Dase"/>
</dbReference>
<dbReference type="OrthoDB" id="284897at2"/>
<organism evidence="5 6">
    <name type="scientific">Methylobacterium tarhaniae</name>
    <dbReference type="NCBI Taxonomy" id="1187852"/>
    <lineage>
        <taxon>Bacteria</taxon>
        <taxon>Pseudomonadati</taxon>
        <taxon>Pseudomonadota</taxon>
        <taxon>Alphaproteobacteria</taxon>
        <taxon>Hyphomicrobiales</taxon>
        <taxon>Methylobacteriaceae</taxon>
        <taxon>Methylobacterium</taxon>
    </lineage>
</organism>
<protein>
    <recommendedName>
        <fullName evidence="2">Bleomycin resistance protein</fullName>
    </recommendedName>
</protein>
<comment type="similarity">
    <text evidence="1">Belongs to the bleomycin resistance protein family.</text>
</comment>